<dbReference type="Pfam" id="PF17389">
    <property type="entry name" value="Bac_rhamnosid6H"/>
    <property type="match status" value="1"/>
</dbReference>
<dbReference type="InterPro" id="IPR035396">
    <property type="entry name" value="Bac_rhamnosid6H"/>
</dbReference>
<sequence>MKFNVVLQATLHFAASLAATPYSEYIFAPSSRKIHPVAVYDSFGPNSNPENLCTEARRTTVLGGLSSITYDLGKNVAGIVSIYVNASSSQTAVLGVTFSESSLWISNRSSDATADEGADAPIYFAVGERTGVYIADPEQQRGGFRYVTLVHNSTGTIAVSELYVNFTAAPRQDLRRYTGYFHCEDELLNRIWYAGAYTAQLATIDPACGNSLTVLVTWPPAKPVEYNSWYSNFTITNGTTALTDGGKRDRLVWGGDMTISLETVMVSTGDLASIRNSLEAMLVLQTADGRLPYASHPFPDQPSFTYHLHTLVNFAAYYRYTGDHTWIASKWNQFKAGVDWAIGSIDDTNLAYVAADAASDWLRSGMGGHNIEANALLHDVLRQGALLAKAMRDQSAQNTWIVVAAKLKIAANELLWDENAGLFRDNETSTLYPQDGNSKLISSNLRARWGFFGAPAPEAGPRTISPFIGGFELQAHYLAEQAQTALDLIRLQWGFMLQDHRPTGALTHYTAGIQVAAGGRNWTMSPNPGNLRLVDAGISTRIGEFTVRLKRTDGGAYKSFQFTAPLGTIGTIRLSGVRGTLISSFGERVSLGNGTVSDVKGGQWTLFAK</sequence>
<dbReference type="PANTHER" id="PTHR34987">
    <property type="entry name" value="C, PUTATIVE (AFU_ORTHOLOGUE AFUA_3G02880)-RELATED"/>
    <property type="match status" value="1"/>
</dbReference>
<dbReference type="InterPro" id="IPR012341">
    <property type="entry name" value="6hp_glycosidase-like_sf"/>
</dbReference>
<dbReference type="SUPFAM" id="SSF48208">
    <property type="entry name" value="Six-hairpin glycosidases"/>
    <property type="match status" value="1"/>
</dbReference>
<dbReference type="Gene3D" id="1.50.10.10">
    <property type="match status" value="1"/>
</dbReference>
<protein>
    <submittedName>
        <fullName evidence="3">Six-hairpin glycosidase-like protein</fullName>
    </submittedName>
</protein>
<evidence type="ECO:0000313" key="3">
    <source>
        <dbReference type="EMBL" id="KAL2836300.1"/>
    </source>
</evidence>
<gene>
    <name evidence="3" type="ORF">BJY01DRAFT_238316</name>
</gene>
<accession>A0ABR4J8I8</accession>
<proteinExistence type="predicted"/>
<dbReference type="InterPro" id="IPR008928">
    <property type="entry name" value="6-hairpin_glycosidase_sf"/>
</dbReference>
<feature type="signal peptide" evidence="1">
    <location>
        <begin position="1"/>
        <end position="19"/>
    </location>
</feature>
<comment type="caution">
    <text evidence="3">The sequence shown here is derived from an EMBL/GenBank/DDBJ whole genome shotgun (WGS) entry which is preliminary data.</text>
</comment>
<feature type="chain" id="PRO_5046263745" evidence="1">
    <location>
        <begin position="20"/>
        <end position="609"/>
    </location>
</feature>
<evidence type="ECO:0000259" key="2">
    <source>
        <dbReference type="Pfam" id="PF17389"/>
    </source>
</evidence>
<keyword evidence="1" id="KW-0732">Signal</keyword>
<organism evidence="3 4">
    <name type="scientific">Aspergillus pseudoustus</name>
    <dbReference type="NCBI Taxonomy" id="1810923"/>
    <lineage>
        <taxon>Eukaryota</taxon>
        <taxon>Fungi</taxon>
        <taxon>Dikarya</taxon>
        <taxon>Ascomycota</taxon>
        <taxon>Pezizomycotina</taxon>
        <taxon>Eurotiomycetes</taxon>
        <taxon>Eurotiomycetidae</taxon>
        <taxon>Eurotiales</taxon>
        <taxon>Aspergillaceae</taxon>
        <taxon>Aspergillus</taxon>
        <taxon>Aspergillus subgen. Nidulantes</taxon>
    </lineage>
</organism>
<reference evidence="3 4" key="1">
    <citation type="submission" date="2024-07" db="EMBL/GenBank/DDBJ databases">
        <title>Section-level genome sequencing and comparative genomics of Aspergillus sections Usti and Cavernicolus.</title>
        <authorList>
            <consortium name="Lawrence Berkeley National Laboratory"/>
            <person name="Nybo J.L."/>
            <person name="Vesth T.C."/>
            <person name="Theobald S."/>
            <person name="Frisvad J.C."/>
            <person name="Larsen T.O."/>
            <person name="Kjaerboelling I."/>
            <person name="Rothschild-Mancinelli K."/>
            <person name="Lyhne E.K."/>
            <person name="Kogle M.E."/>
            <person name="Barry K."/>
            <person name="Clum A."/>
            <person name="Na H."/>
            <person name="Ledsgaard L."/>
            <person name="Lin J."/>
            <person name="Lipzen A."/>
            <person name="Kuo A."/>
            <person name="Riley R."/>
            <person name="Mondo S."/>
            <person name="Labutti K."/>
            <person name="Haridas S."/>
            <person name="Pangalinan J."/>
            <person name="Salamov A.A."/>
            <person name="Simmons B.A."/>
            <person name="Magnuson J.K."/>
            <person name="Chen J."/>
            <person name="Drula E."/>
            <person name="Henrissat B."/>
            <person name="Wiebenga A."/>
            <person name="Lubbers R.J."/>
            <person name="Gomes A.C."/>
            <person name="Makela M.R."/>
            <person name="Stajich J."/>
            <person name="Grigoriev I.V."/>
            <person name="Mortensen U.H."/>
            <person name="De Vries R.P."/>
            <person name="Baker S.E."/>
            <person name="Andersen M.R."/>
        </authorList>
    </citation>
    <scope>NUCLEOTIDE SEQUENCE [LARGE SCALE GENOMIC DNA]</scope>
    <source>
        <strain evidence="3 4">CBS 123904</strain>
    </source>
</reference>
<dbReference type="PANTHER" id="PTHR34987:SF6">
    <property type="entry name" value="ALPHA-L-RHAMNOSIDASE SIX-HAIRPIN GLYCOSIDASE DOMAIN-CONTAINING PROTEIN"/>
    <property type="match status" value="1"/>
</dbReference>
<keyword evidence="4" id="KW-1185">Reference proteome</keyword>
<feature type="domain" description="Alpha-L-rhamnosidase six-hairpin glycosidase" evidence="2">
    <location>
        <begin position="240"/>
        <end position="432"/>
    </location>
</feature>
<dbReference type="EMBL" id="JBFXLU010000181">
    <property type="protein sequence ID" value="KAL2836300.1"/>
    <property type="molecule type" value="Genomic_DNA"/>
</dbReference>
<dbReference type="Proteomes" id="UP001610446">
    <property type="component" value="Unassembled WGS sequence"/>
</dbReference>
<evidence type="ECO:0000313" key="4">
    <source>
        <dbReference type="Proteomes" id="UP001610446"/>
    </source>
</evidence>
<name>A0ABR4J8I8_9EURO</name>
<evidence type="ECO:0000256" key="1">
    <source>
        <dbReference type="SAM" id="SignalP"/>
    </source>
</evidence>